<evidence type="ECO:0000313" key="1">
    <source>
        <dbReference type="EMBL" id="KAJ7308934.1"/>
    </source>
</evidence>
<gene>
    <name evidence="1" type="ORF">JRQ81_008213</name>
</gene>
<dbReference type="Proteomes" id="UP001142489">
    <property type="component" value="Unassembled WGS sequence"/>
</dbReference>
<evidence type="ECO:0000313" key="2">
    <source>
        <dbReference type="Proteomes" id="UP001142489"/>
    </source>
</evidence>
<organism evidence="1 2">
    <name type="scientific">Phrynocephalus forsythii</name>
    <dbReference type="NCBI Taxonomy" id="171643"/>
    <lineage>
        <taxon>Eukaryota</taxon>
        <taxon>Metazoa</taxon>
        <taxon>Chordata</taxon>
        <taxon>Craniata</taxon>
        <taxon>Vertebrata</taxon>
        <taxon>Euteleostomi</taxon>
        <taxon>Lepidosauria</taxon>
        <taxon>Squamata</taxon>
        <taxon>Bifurcata</taxon>
        <taxon>Unidentata</taxon>
        <taxon>Episquamata</taxon>
        <taxon>Toxicofera</taxon>
        <taxon>Iguania</taxon>
        <taxon>Acrodonta</taxon>
        <taxon>Agamidae</taxon>
        <taxon>Agaminae</taxon>
        <taxon>Phrynocephalus</taxon>
    </lineage>
</organism>
<reference evidence="1" key="1">
    <citation type="journal article" date="2023" name="DNA Res.">
        <title>Chromosome-level genome assembly of Phrynocephalus forsythii using third-generation DNA sequencing and Hi-C analysis.</title>
        <authorList>
            <person name="Qi Y."/>
            <person name="Zhao W."/>
            <person name="Zhao Y."/>
            <person name="Niu C."/>
            <person name="Cao S."/>
            <person name="Zhang Y."/>
        </authorList>
    </citation>
    <scope>NUCLEOTIDE SEQUENCE</scope>
    <source>
        <tissue evidence="1">Muscle</tissue>
    </source>
</reference>
<sequence length="51" mass="6074">MNTNHTRSLLDILFRCVLTGYVHEEQLLKSKYVQCEIPTQRRPTLLPLMSW</sequence>
<proteinExistence type="predicted"/>
<keyword evidence="2" id="KW-1185">Reference proteome</keyword>
<protein>
    <submittedName>
        <fullName evidence="1">Uncharacterized protein</fullName>
    </submittedName>
</protein>
<comment type="caution">
    <text evidence="1">The sequence shown here is derived from an EMBL/GenBank/DDBJ whole genome shotgun (WGS) entry which is preliminary data.</text>
</comment>
<dbReference type="AlphaFoldDB" id="A0A9Q1AT86"/>
<dbReference type="EMBL" id="JAPFRF010000017">
    <property type="protein sequence ID" value="KAJ7308934.1"/>
    <property type="molecule type" value="Genomic_DNA"/>
</dbReference>
<name>A0A9Q1AT86_9SAUR</name>
<accession>A0A9Q1AT86</accession>